<dbReference type="PANTHER" id="PTHR30478:SF0">
    <property type="entry name" value="BETA SLIDING CLAMP"/>
    <property type="match status" value="1"/>
</dbReference>
<dbReference type="Gene3D" id="3.70.10.10">
    <property type="match status" value="1"/>
</dbReference>
<evidence type="ECO:0000259" key="11">
    <source>
        <dbReference type="Pfam" id="PF00712"/>
    </source>
</evidence>
<evidence type="ECO:0000256" key="9">
    <source>
        <dbReference type="ARBA" id="ARBA00023125"/>
    </source>
</evidence>
<dbReference type="Gene3D" id="3.10.150.10">
    <property type="entry name" value="DNA Polymerase III, subunit A, domain 2"/>
    <property type="match status" value="1"/>
</dbReference>
<gene>
    <name evidence="14" type="ORF">FQV32_00270</name>
</gene>
<dbReference type="RefSeq" id="WP_158345863.1">
    <property type="nucleotide sequence ID" value="NZ_CP042426.1"/>
</dbReference>
<keyword evidence="8 10" id="KW-0239">DNA-directed DNA polymerase</keyword>
<dbReference type="Pfam" id="PF02768">
    <property type="entry name" value="DNA_pol3_beta_3"/>
    <property type="match status" value="1"/>
</dbReference>
<comment type="similarity">
    <text evidence="2 10">Belongs to the beta sliding clamp family.</text>
</comment>
<evidence type="ECO:0000256" key="6">
    <source>
        <dbReference type="ARBA" id="ARBA00022695"/>
    </source>
</evidence>
<dbReference type="InterPro" id="IPR022637">
    <property type="entry name" value="DNA_polIII_beta_cen"/>
</dbReference>
<evidence type="ECO:0000313" key="15">
    <source>
        <dbReference type="Proteomes" id="UP000326914"/>
    </source>
</evidence>
<evidence type="ECO:0000256" key="10">
    <source>
        <dbReference type="PIRNR" id="PIRNR000804"/>
    </source>
</evidence>
<dbReference type="Pfam" id="PF00712">
    <property type="entry name" value="DNA_pol3_beta"/>
    <property type="match status" value="1"/>
</dbReference>
<keyword evidence="5 10" id="KW-0808">Transferase</keyword>
<evidence type="ECO:0000256" key="5">
    <source>
        <dbReference type="ARBA" id="ARBA00022679"/>
    </source>
</evidence>
<keyword evidence="4 10" id="KW-0963">Cytoplasm</keyword>
<dbReference type="PANTHER" id="PTHR30478">
    <property type="entry name" value="DNA POLYMERASE III SUBUNIT BETA"/>
    <property type="match status" value="1"/>
</dbReference>
<dbReference type="GO" id="GO:0003677">
    <property type="term" value="F:DNA binding"/>
    <property type="evidence" value="ECO:0007669"/>
    <property type="project" value="UniProtKB-UniRule"/>
</dbReference>
<keyword evidence="9" id="KW-0238">DNA-binding</keyword>
<keyword evidence="6 10" id="KW-0548">Nucleotidyltransferase</keyword>
<evidence type="ECO:0000259" key="13">
    <source>
        <dbReference type="Pfam" id="PF02768"/>
    </source>
</evidence>
<comment type="subcellular location">
    <subcellularLocation>
        <location evidence="1 10">Cytoplasm</location>
    </subcellularLocation>
</comment>
<dbReference type="Pfam" id="PF02767">
    <property type="entry name" value="DNA_pol3_beta_2"/>
    <property type="match status" value="1"/>
</dbReference>
<feature type="domain" description="DNA polymerase III beta sliding clamp C-terminal" evidence="13">
    <location>
        <begin position="250"/>
        <end position="362"/>
    </location>
</feature>
<comment type="subunit">
    <text evidence="10">Forms a ring-shaped head-to-tail homodimer around DNA.</text>
</comment>
<evidence type="ECO:0000256" key="7">
    <source>
        <dbReference type="ARBA" id="ARBA00022705"/>
    </source>
</evidence>
<evidence type="ECO:0000256" key="4">
    <source>
        <dbReference type="ARBA" id="ARBA00022490"/>
    </source>
</evidence>
<dbReference type="Proteomes" id="UP000326914">
    <property type="component" value="Chromosome"/>
</dbReference>
<evidence type="ECO:0000256" key="2">
    <source>
        <dbReference type="ARBA" id="ARBA00010752"/>
    </source>
</evidence>
<dbReference type="SUPFAM" id="SSF55979">
    <property type="entry name" value="DNA clamp"/>
    <property type="match status" value="3"/>
</dbReference>
<dbReference type="SMART" id="SM00480">
    <property type="entry name" value="POL3Bc"/>
    <property type="match status" value="1"/>
</dbReference>
<evidence type="ECO:0000259" key="12">
    <source>
        <dbReference type="Pfam" id="PF02767"/>
    </source>
</evidence>
<evidence type="ECO:0000256" key="8">
    <source>
        <dbReference type="ARBA" id="ARBA00022932"/>
    </source>
</evidence>
<dbReference type="NCBIfam" id="TIGR00663">
    <property type="entry name" value="dnan"/>
    <property type="match status" value="1"/>
</dbReference>
<proteinExistence type="inferred from homology"/>
<dbReference type="InterPro" id="IPR046938">
    <property type="entry name" value="DNA_clamp_sf"/>
</dbReference>
<dbReference type="InterPro" id="IPR022635">
    <property type="entry name" value="DNA_polIII_beta_C"/>
</dbReference>
<dbReference type="PIRSF" id="PIRSF000804">
    <property type="entry name" value="DNA_pol_III_b"/>
    <property type="match status" value="1"/>
</dbReference>
<dbReference type="InterPro" id="IPR001001">
    <property type="entry name" value="DNA_polIII_beta"/>
</dbReference>
<dbReference type="GO" id="GO:0003887">
    <property type="term" value="F:DNA-directed DNA polymerase activity"/>
    <property type="evidence" value="ECO:0007669"/>
    <property type="project" value="UniProtKB-UniRule"/>
</dbReference>
<feature type="domain" description="DNA polymerase III beta sliding clamp central" evidence="12">
    <location>
        <begin position="130"/>
        <end position="243"/>
    </location>
</feature>
<evidence type="ECO:0000256" key="1">
    <source>
        <dbReference type="ARBA" id="ARBA00004496"/>
    </source>
</evidence>
<dbReference type="GO" id="GO:0005737">
    <property type="term" value="C:cytoplasm"/>
    <property type="evidence" value="ECO:0007669"/>
    <property type="project" value="UniProtKB-SubCell"/>
</dbReference>
<dbReference type="GO" id="GO:0008408">
    <property type="term" value="F:3'-5' exonuclease activity"/>
    <property type="evidence" value="ECO:0007669"/>
    <property type="project" value="InterPro"/>
</dbReference>
<dbReference type="AlphaFoldDB" id="A0A5J6ZCK0"/>
<keyword evidence="7 10" id="KW-0235">DNA replication</keyword>
<dbReference type="InterPro" id="IPR022634">
    <property type="entry name" value="DNA_polIII_beta_N"/>
</dbReference>
<name>A0A5J6ZCK0_9GAMM</name>
<organism evidence="14 15">
    <name type="scientific">Buchnera aphidicola</name>
    <name type="common">Aphis gossypii</name>
    <dbReference type="NCBI Taxonomy" id="98785"/>
    <lineage>
        <taxon>Bacteria</taxon>
        <taxon>Pseudomonadati</taxon>
        <taxon>Pseudomonadota</taxon>
        <taxon>Gammaproteobacteria</taxon>
        <taxon>Enterobacterales</taxon>
        <taxon>Erwiniaceae</taxon>
        <taxon>Buchnera</taxon>
    </lineage>
</organism>
<accession>A0A5J6ZCK0</accession>
<evidence type="ECO:0000256" key="3">
    <source>
        <dbReference type="ARBA" id="ARBA00021035"/>
    </source>
</evidence>
<dbReference type="EMBL" id="CP042426">
    <property type="protein sequence ID" value="QFQ31871.1"/>
    <property type="molecule type" value="Genomic_DNA"/>
</dbReference>
<dbReference type="GO" id="GO:0006271">
    <property type="term" value="P:DNA strand elongation involved in DNA replication"/>
    <property type="evidence" value="ECO:0007669"/>
    <property type="project" value="TreeGrafter"/>
</dbReference>
<evidence type="ECO:0000313" key="14">
    <source>
        <dbReference type="EMBL" id="QFQ31871.1"/>
    </source>
</evidence>
<feature type="domain" description="DNA polymerase III beta sliding clamp N-terminal" evidence="11">
    <location>
        <begin position="1"/>
        <end position="118"/>
    </location>
</feature>
<dbReference type="OrthoDB" id="8421503at2"/>
<comment type="function">
    <text evidence="10">Confers DNA tethering and processivity to DNA polymerases and other proteins. Acts as a clamp, forming a ring around DNA (a reaction catalyzed by the clamp-loading complex) which diffuses in an ATP-independent manner freely and bidirectionally along dsDNA. Initially characterized for its ability to contact the catalytic subunit of DNA polymerase III (Pol III), a complex, multichain enzyme responsible for most of the replicative synthesis in bacteria; Pol III exhibits 3'-5' exonuclease proofreading activity. The beta chain is required for initiation of replication as well as for processivity of DNA replication.</text>
</comment>
<sequence>MKFVIKNNILVENLKKIIRLLVKNTSLPILENVLIEIKKGILFLTTTNLENEIIANIKTLREHIPGKTTISGKKILNICKNLPATSDVQIQLKNNKIYISCENSSYILSTLPAENFPNRQNFDHISSFYISSDTLKNMILKTEFAMGKQDVRYYLNGMLFEKKENCFRSVSTDGYRLATSYTFLKESINSFSIIIPNKGIVEILRLLNTKETLLHILIGTNNLRIYINNLIFTTQLIEGKYPDYNSVLLDQPKKPIIINNNLLKQSLLRTSILSHEKFSGIEIIIKNGELKTISDNQEEETAQDKFNVEYFDNTIEISINVYYILDVLNSINTKNIFLFLNESQTSIQIEPENHSSTVYVIMLLKR</sequence>
<protein>
    <recommendedName>
        <fullName evidence="3 10">Beta sliding clamp</fullName>
    </recommendedName>
</protein>
<dbReference type="GO" id="GO:0009360">
    <property type="term" value="C:DNA polymerase III complex"/>
    <property type="evidence" value="ECO:0007669"/>
    <property type="project" value="InterPro"/>
</dbReference>
<dbReference type="CDD" id="cd00140">
    <property type="entry name" value="beta_clamp"/>
    <property type="match status" value="1"/>
</dbReference>
<reference evidence="14 15" key="1">
    <citation type="submission" date="2019-07" db="EMBL/GenBank/DDBJ databases">
        <title>Buchnera limit thermal tolerance of host aphids.</title>
        <authorList>
            <person name="Zhang B."/>
            <person name="Moran N."/>
        </authorList>
    </citation>
    <scope>NUCLEOTIDE SEQUENCE [LARGE SCALE GENOMIC DNA]</scope>
    <source>
        <strain evidence="14 15">Ago-UT1</strain>
    </source>
</reference>